<keyword evidence="2" id="KW-1133">Transmembrane helix</keyword>
<feature type="compositionally biased region" description="Polar residues" evidence="1">
    <location>
        <begin position="82"/>
        <end position="92"/>
    </location>
</feature>
<proteinExistence type="predicted"/>
<evidence type="ECO:0000313" key="4">
    <source>
        <dbReference type="WBParaSite" id="MBELARI_LOCUS12833"/>
    </source>
</evidence>
<evidence type="ECO:0000256" key="2">
    <source>
        <dbReference type="SAM" id="Phobius"/>
    </source>
</evidence>
<dbReference type="AlphaFoldDB" id="A0AAF3J2W7"/>
<dbReference type="Proteomes" id="UP000887575">
    <property type="component" value="Unassembled WGS sequence"/>
</dbReference>
<evidence type="ECO:0000256" key="1">
    <source>
        <dbReference type="SAM" id="MobiDB-lite"/>
    </source>
</evidence>
<keyword evidence="3" id="KW-1185">Reference proteome</keyword>
<accession>A0AAF3J2W7</accession>
<feature type="transmembrane region" description="Helical" evidence="2">
    <location>
        <begin position="226"/>
        <end position="250"/>
    </location>
</feature>
<name>A0AAF3J2W7_9BILA</name>
<organism evidence="3 4">
    <name type="scientific">Mesorhabditis belari</name>
    <dbReference type="NCBI Taxonomy" id="2138241"/>
    <lineage>
        <taxon>Eukaryota</taxon>
        <taxon>Metazoa</taxon>
        <taxon>Ecdysozoa</taxon>
        <taxon>Nematoda</taxon>
        <taxon>Chromadorea</taxon>
        <taxon>Rhabditida</taxon>
        <taxon>Rhabditina</taxon>
        <taxon>Rhabditomorpha</taxon>
        <taxon>Rhabditoidea</taxon>
        <taxon>Rhabditidae</taxon>
        <taxon>Mesorhabditinae</taxon>
        <taxon>Mesorhabditis</taxon>
    </lineage>
</organism>
<sequence>MGEYSLRFLFCGYLLGTITSPTVPSKNTTIITTTAPLITKNVSLPYNNYTGPPPTIPPSWNATDIPPSPNKSNYTGPPPTGSPTVFMNSTAKPSPPPGNYTGKPSPTENTTLSNKAIPTTPQKSAASTNATTVSSWKTTTTVYQYQNASNNTNPSNGSDIVYNATYVIFGNNGSNDYFYDFDGSNGNASSFWTWIWGNWGQNYENRHKNNDTDNDDDDYYHGWRRWLWHVLGAFLTAIFIVGCLCCLCGVCECVTSCCCCCCKGNDQVYNDPQTSKKLPQRSAISVPPGSAYMPPPRVMEPQICSPGMIVPYNMAYGGPPSYDPFDDPNQVRIVRVSRVSYL</sequence>
<feature type="region of interest" description="Disordered" evidence="1">
    <location>
        <begin position="49"/>
        <end position="131"/>
    </location>
</feature>
<feature type="compositionally biased region" description="Polar residues" evidence="1">
    <location>
        <begin position="102"/>
        <end position="123"/>
    </location>
</feature>
<evidence type="ECO:0000313" key="3">
    <source>
        <dbReference type="Proteomes" id="UP000887575"/>
    </source>
</evidence>
<reference evidence="4" key="1">
    <citation type="submission" date="2024-02" db="UniProtKB">
        <authorList>
            <consortium name="WormBaseParasite"/>
        </authorList>
    </citation>
    <scope>IDENTIFICATION</scope>
</reference>
<keyword evidence="2" id="KW-0812">Transmembrane</keyword>
<keyword evidence="2" id="KW-0472">Membrane</keyword>
<dbReference type="WBParaSite" id="MBELARI_LOCUS12833">
    <property type="protein sequence ID" value="MBELARI_LOCUS12833"/>
    <property type="gene ID" value="MBELARI_LOCUS12833"/>
</dbReference>
<protein>
    <submittedName>
        <fullName evidence="4">Uncharacterized protein</fullName>
    </submittedName>
</protein>